<evidence type="ECO:0008006" key="4">
    <source>
        <dbReference type="Google" id="ProtNLM"/>
    </source>
</evidence>
<evidence type="ECO:0000313" key="3">
    <source>
        <dbReference type="Proteomes" id="UP001152523"/>
    </source>
</evidence>
<feature type="transmembrane region" description="Helical" evidence="1">
    <location>
        <begin position="58"/>
        <end position="80"/>
    </location>
</feature>
<keyword evidence="1" id="KW-1133">Transmembrane helix</keyword>
<reference evidence="2" key="1">
    <citation type="submission" date="2022-07" db="EMBL/GenBank/DDBJ databases">
        <authorList>
            <person name="Macas J."/>
            <person name="Novak P."/>
            <person name="Neumann P."/>
        </authorList>
    </citation>
    <scope>NUCLEOTIDE SEQUENCE</scope>
</reference>
<name>A0AAV0ENE7_9ASTE</name>
<evidence type="ECO:0000256" key="1">
    <source>
        <dbReference type="SAM" id="Phobius"/>
    </source>
</evidence>
<keyword evidence="1" id="KW-0812">Transmembrane</keyword>
<protein>
    <recommendedName>
        <fullName evidence="4">Transmembrane protein</fullName>
    </recommendedName>
</protein>
<sequence>MTSSQIKPMTGRKGFIRSLDICFTVIGLHTFLFFHSFYFSSPLLRNFFRSDLSVPSFFLYSSFFSFIRPSLLSILLNFFYNSSHPAKGTDGRRIRCPPSSLFHRVHEDLHLVIPLEAEPRYPPSPYSPTPDAGCSFVSLLTREMTWSSEGAHRLFRRHLTFSRRLAGIDSIKREMKVPATTSFFCVD</sequence>
<dbReference type="Proteomes" id="UP001152523">
    <property type="component" value="Unassembled WGS sequence"/>
</dbReference>
<comment type="caution">
    <text evidence="2">The sequence shown here is derived from an EMBL/GenBank/DDBJ whole genome shotgun (WGS) entry which is preliminary data.</text>
</comment>
<dbReference type="EMBL" id="CAMAPF010000931">
    <property type="protein sequence ID" value="CAH9123617.1"/>
    <property type="molecule type" value="Genomic_DNA"/>
</dbReference>
<evidence type="ECO:0000313" key="2">
    <source>
        <dbReference type="EMBL" id="CAH9123617.1"/>
    </source>
</evidence>
<proteinExistence type="predicted"/>
<organism evidence="2 3">
    <name type="scientific">Cuscuta epithymum</name>
    <dbReference type="NCBI Taxonomy" id="186058"/>
    <lineage>
        <taxon>Eukaryota</taxon>
        <taxon>Viridiplantae</taxon>
        <taxon>Streptophyta</taxon>
        <taxon>Embryophyta</taxon>
        <taxon>Tracheophyta</taxon>
        <taxon>Spermatophyta</taxon>
        <taxon>Magnoliopsida</taxon>
        <taxon>eudicotyledons</taxon>
        <taxon>Gunneridae</taxon>
        <taxon>Pentapetalae</taxon>
        <taxon>asterids</taxon>
        <taxon>lamiids</taxon>
        <taxon>Solanales</taxon>
        <taxon>Convolvulaceae</taxon>
        <taxon>Cuscuteae</taxon>
        <taxon>Cuscuta</taxon>
        <taxon>Cuscuta subgen. Cuscuta</taxon>
    </lineage>
</organism>
<gene>
    <name evidence="2" type="ORF">CEPIT_LOCUS25353</name>
</gene>
<dbReference type="AlphaFoldDB" id="A0AAV0ENE7"/>
<keyword evidence="3" id="KW-1185">Reference proteome</keyword>
<keyword evidence="1" id="KW-0472">Membrane</keyword>
<feature type="transmembrane region" description="Helical" evidence="1">
    <location>
        <begin position="21"/>
        <end position="38"/>
    </location>
</feature>
<accession>A0AAV0ENE7</accession>